<evidence type="ECO:0000256" key="2">
    <source>
        <dbReference type="ARBA" id="ARBA00013072"/>
    </source>
</evidence>
<dbReference type="GO" id="GO:0003942">
    <property type="term" value="F:N-acetyl-gamma-glutamyl-phosphate reductase activity"/>
    <property type="evidence" value="ECO:0007669"/>
    <property type="project" value="UniProtKB-EC"/>
</dbReference>
<dbReference type="HAMAP" id="MF_00150">
    <property type="entry name" value="ArgC_type1"/>
    <property type="match status" value="1"/>
</dbReference>
<dbReference type="InterPro" id="IPR000706">
    <property type="entry name" value="AGPR_type-1"/>
</dbReference>
<dbReference type="GO" id="GO:0070401">
    <property type="term" value="F:NADP+ binding"/>
    <property type="evidence" value="ECO:0007669"/>
    <property type="project" value="InterPro"/>
</dbReference>
<gene>
    <name evidence="9" type="primary">argC</name>
    <name evidence="9" type="ORF">SCFA_470003</name>
</gene>
<evidence type="ECO:0000256" key="1">
    <source>
        <dbReference type="ARBA" id="ARBA00004862"/>
    </source>
</evidence>
<reference evidence="9" key="1">
    <citation type="submission" date="2019-03" db="EMBL/GenBank/DDBJ databases">
        <authorList>
            <person name="Hao L."/>
        </authorList>
    </citation>
    <scope>NUCLEOTIDE SEQUENCE</scope>
</reference>
<dbReference type="SMART" id="SM00859">
    <property type="entry name" value="Semialdhyde_dh"/>
    <property type="match status" value="1"/>
</dbReference>
<dbReference type="InterPro" id="IPR023013">
    <property type="entry name" value="AGPR_AS"/>
</dbReference>
<dbReference type="InterPro" id="IPR058924">
    <property type="entry name" value="AGPR_dimerisation_dom"/>
</dbReference>
<dbReference type="GO" id="GO:0051287">
    <property type="term" value="F:NAD binding"/>
    <property type="evidence" value="ECO:0007669"/>
    <property type="project" value="InterPro"/>
</dbReference>
<evidence type="ECO:0000256" key="4">
    <source>
        <dbReference type="ARBA" id="ARBA00022605"/>
    </source>
</evidence>
<dbReference type="AlphaFoldDB" id="A0A485MBW2"/>
<dbReference type="GO" id="GO:0006526">
    <property type="term" value="P:L-arginine biosynthetic process"/>
    <property type="evidence" value="ECO:0007669"/>
    <property type="project" value="UniProtKB-KW"/>
</dbReference>
<evidence type="ECO:0000259" key="8">
    <source>
        <dbReference type="SMART" id="SM00859"/>
    </source>
</evidence>
<dbReference type="NCBIfam" id="TIGR01850">
    <property type="entry name" value="argC"/>
    <property type="match status" value="1"/>
</dbReference>
<accession>A0A485MBW2</accession>
<evidence type="ECO:0000256" key="6">
    <source>
        <dbReference type="ARBA" id="ARBA00023002"/>
    </source>
</evidence>
<sequence length="347" mass="38201">MTIRVGIIGATGYTGAELVRILSRHPEVELVALTTKSYIGKPYWEVYPHLYKYNRMTGEKMDLPYLLEACDAIFIALPHGHSMAVALEAAGRGVKLIDLGADFRLADYRVYEQWYRVAHVARELLPAAVYGLPELYRESIKDAWLVANPGCYPTSAILALAPLLEKKLIDPGTVIIDSKSGVSGAGRGLSLGSHFSEVNENFKAYNIAGHRHTPEIEQELGKILGEEIRVSFTPHLLPVTRGILSTVYAKLSSPVEQDELLELYSDFYREELFVRVMPRGMLPQIKWVAGTNHCDLGLVTDPRTGRVIIVSAIDNVVKGASGQAVQNMNLLFGLPEDTALAGPGLYP</sequence>
<comment type="catalytic activity">
    <reaction evidence="7">
        <text>N-acetyl-L-glutamate 5-semialdehyde + phosphate + NADP(+) = N-acetyl-L-glutamyl 5-phosphate + NADPH + H(+)</text>
        <dbReference type="Rhea" id="RHEA:21588"/>
        <dbReference type="ChEBI" id="CHEBI:15378"/>
        <dbReference type="ChEBI" id="CHEBI:29123"/>
        <dbReference type="ChEBI" id="CHEBI:43474"/>
        <dbReference type="ChEBI" id="CHEBI:57783"/>
        <dbReference type="ChEBI" id="CHEBI:57936"/>
        <dbReference type="ChEBI" id="CHEBI:58349"/>
        <dbReference type="EC" id="1.2.1.38"/>
    </reaction>
</comment>
<dbReference type="CDD" id="cd23934">
    <property type="entry name" value="AGPR_1_C"/>
    <property type="match status" value="1"/>
</dbReference>
<evidence type="ECO:0000256" key="5">
    <source>
        <dbReference type="ARBA" id="ARBA00022857"/>
    </source>
</evidence>
<dbReference type="EMBL" id="CAADRN010000347">
    <property type="protein sequence ID" value="VFU18522.1"/>
    <property type="molecule type" value="Genomic_DNA"/>
</dbReference>
<evidence type="ECO:0000256" key="3">
    <source>
        <dbReference type="ARBA" id="ARBA00022571"/>
    </source>
</evidence>
<dbReference type="Gene3D" id="3.30.360.10">
    <property type="entry name" value="Dihydrodipicolinate Reductase, domain 2"/>
    <property type="match status" value="1"/>
</dbReference>
<dbReference type="InterPro" id="IPR000534">
    <property type="entry name" value="Semialdehyde_DH_NAD-bd"/>
</dbReference>
<dbReference type="SUPFAM" id="SSF55347">
    <property type="entry name" value="Glyceraldehyde-3-phosphate dehydrogenase-like, C-terminal domain"/>
    <property type="match status" value="1"/>
</dbReference>
<evidence type="ECO:0000313" key="9">
    <source>
        <dbReference type="EMBL" id="VFU18522.1"/>
    </source>
</evidence>
<dbReference type="Pfam" id="PF22698">
    <property type="entry name" value="Semialdhyde_dhC_1"/>
    <property type="match status" value="1"/>
</dbReference>
<dbReference type="PANTHER" id="PTHR32338">
    <property type="entry name" value="N-ACETYL-GAMMA-GLUTAMYL-PHOSPHATE REDUCTASE, CHLOROPLASTIC-RELATED-RELATED"/>
    <property type="match status" value="1"/>
</dbReference>
<evidence type="ECO:0000256" key="7">
    <source>
        <dbReference type="ARBA" id="ARBA00050557"/>
    </source>
</evidence>
<keyword evidence="4" id="KW-0028">Amino-acid biosynthesis</keyword>
<proteinExistence type="inferred from homology"/>
<dbReference type="Pfam" id="PF01118">
    <property type="entry name" value="Semialdhyde_dh"/>
    <property type="match status" value="1"/>
</dbReference>
<name>A0A485MBW2_9ZZZZ</name>
<dbReference type="SUPFAM" id="SSF51735">
    <property type="entry name" value="NAD(P)-binding Rossmann-fold domains"/>
    <property type="match status" value="1"/>
</dbReference>
<protein>
    <recommendedName>
        <fullName evidence="2">N-acetyl-gamma-glutamyl-phosphate reductase</fullName>
        <ecNumber evidence="2">1.2.1.38</ecNumber>
    </recommendedName>
</protein>
<dbReference type="InterPro" id="IPR036291">
    <property type="entry name" value="NAD(P)-bd_dom_sf"/>
</dbReference>
<organism evidence="9">
    <name type="scientific">anaerobic digester metagenome</name>
    <dbReference type="NCBI Taxonomy" id="1263854"/>
    <lineage>
        <taxon>unclassified sequences</taxon>
        <taxon>metagenomes</taxon>
        <taxon>ecological metagenomes</taxon>
    </lineage>
</organism>
<dbReference type="Gene3D" id="3.40.50.720">
    <property type="entry name" value="NAD(P)-binding Rossmann-like Domain"/>
    <property type="match status" value="1"/>
</dbReference>
<dbReference type="InterPro" id="IPR050085">
    <property type="entry name" value="AGPR"/>
</dbReference>
<dbReference type="EC" id="1.2.1.38" evidence="2"/>
<dbReference type="PANTHER" id="PTHR32338:SF10">
    <property type="entry name" value="N-ACETYL-GAMMA-GLUTAMYL-PHOSPHATE REDUCTASE, CHLOROPLASTIC-RELATED"/>
    <property type="match status" value="1"/>
</dbReference>
<keyword evidence="3" id="KW-0055">Arginine biosynthesis</keyword>
<dbReference type="FunFam" id="3.30.360.10:FF:000014">
    <property type="entry name" value="N-acetyl-gamma-glutamyl-phosphate reductase"/>
    <property type="match status" value="1"/>
</dbReference>
<keyword evidence="5" id="KW-0521">NADP</keyword>
<keyword evidence="6 9" id="KW-0560">Oxidoreductase</keyword>
<comment type="pathway">
    <text evidence="1">Amino-acid biosynthesis; L-arginine biosynthesis; N(2)-acetyl-L-ornithine from L-glutamate: step 3/4.</text>
</comment>
<dbReference type="PROSITE" id="PS01224">
    <property type="entry name" value="ARGC"/>
    <property type="match status" value="1"/>
</dbReference>
<dbReference type="CDD" id="cd17895">
    <property type="entry name" value="AGPR_1_N"/>
    <property type="match status" value="1"/>
</dbReference>
<feature type="domain" description="Semialdehyde dehydrogenase NAD-binding" evidence="8">
    <location>
        <begin position="4"/>
        <end position="143"/>
    </location>
</feature>